<feature type="chain" id="PRO_5009263336" description="DUF3551 domain-containing protein" evidence="1">
    <location>
        <begin position="22"/>
        <end position="77"/>
    </location>
</feature>
<keyword evidence="3" id="KW-1185">Reference proteome</keyword>
<name>A0A1H1VIJ4_9BRAD</name>
<dbReference type="Proteomes" id="UP000243904">
    <property type="component" value="Chromosome I"/>
</dbReference>
<dbReference type="EMBL" id="LT629750">
    <property type="protein sequence ID" value="SDS84525.1"/>
    <property type="molecule type" value="Genomic_DNA"/>
</dbReference>
<organism evidence="2 3">
    <name type="scientific">Bradyrhizobium canariense</name>
    <dbReference type="NCBI Taxonomy" id="255045"/>
    <lineage>
        <taxon>Bacteria</taxon>
        <taxon>Pseudomonadati</taxon>
        <taxon>Pseudomonadota</taxon>
        <taxon>Alphaproteobacteria</taxon>
        <taxon>Hyphomicrobiales</taxon>
        <taxon>Nitrobacteraceae</taxon>
        <taxon>Bradyrhizobium</taxon>
    </lineage>
</organism>
<evidence type="ECO:0000313" key="3">
    <source>
        <dbReference type="Proteomes" id="UP000243904"/>
    </source>
</evidence>
<protein>
    <recommendedName>
        <fullName evidence="4">DUF3551 domain-containing protein</fullName>
    </recommendedName>
</protein>
<dbReference type="AlphaFoldDB" id="A0A1H1VIJ4"/>
<evidence type="ECO:0000256" key="1">
    <source>
        <dbReference type="SAM" id="SignalP"/>
    </source>
</evidence>
<gene>
    <name evidence="2" type="ORF">SAMN05444158_3426</name>
</gene>
<feature type="signal peptide" evidence="1">
    <location>
        <begin position="1"/>
        <end position="21"/>
    </location>
</feature>
<evidence type="ECO:0008006" key="4">
    <source>
        <dbReference type="Google" id="ProtNLM"/>
    </source>
</evidence>
<sequence>MKNSFSLAAALLLLSLMPVRAGTIYPRLPCRVYDDTAFTQIPLQCGTIVPYYPRKLFVRSSIKRSYRYYPDYGYCPY</sequence>
<evidence type="ECO:0000313" key="2">
    <source>
        <dbReference type="EMBL" id="SDS84525.1"/>
    </source>
</evidence>
<proteinExistence type="predicted"/>
<accession>A0A1H1VIJ4</accession>
<keyword evidence="1" id="KW-0732">Signal</keyword>
<reference evidence="3" key="1">
    <citation type="submission" date="2016-10" db="EMBL/GenBank/DDBJ databases">
        <authorList>
            <person name="Varghese N."/>
            <person name="Submissions S."/>
        </authorList>
    </citation>
    <scope>NUCLEOTIDE SEQUENCE [LARGE SCALE GENOMIC DNA]</scope>
    <source>
        <strain evidence="3">GAS369</strain>
    </source>
</reference>